<keyword evidence="9" id="KW-1185">Reference proteome</keyword>
<evidence type="ECO:0000256" key="3">
    <source>
        <dbReference type="ARBA" id="ARBA00022989"/>
    </source>
</evidence>
<dbReference type="PANTHER" id="PTHR13439:SF0">
    <property type="entry name" value="TOPOISOMERASE I DAMAGE AFFECTED PROTEIN 4"/>
    <property type="match status" value="1"/>
</dbReference>
<name>H2Y8T4_CIOSA</name>
<sequence length="252" mass="29642">MVSQYVGNNLFVMAISAFFFYFIIPRLSKLTTSHFRAYQQLPTKFKIEWHNRNVSTTHAVLVTILAIYVVLTDTEEYEHVIWSNSKLGEMVLSIVLGYIFSDLVYLMKSSPSQTDAYWGSVLHHLVVVVCFSYSAIWGCCTHFTIVRTIAEMSTPFVNMRWTFAMCEMKNTKYFVYNGIMMVVTFFLSRILMMPYVYLRLYQLRNTQDFQRLAFIGYAIILGLMVDCLNIYWFARMLRGMIKYLRINSNKKE</sequence>
<dbReference type="OMA" id="SIFACKM"/>
<reference evidence="8" key="2">
    <citation type="submission" date="2025-08" db="UniProtKB">
        <authorList>
            <consortium name="Ensembl"/>
        </authorList>
    </citation>
    <scope>IDENTIFICATION</scope>
</reference>
<accession>H2Y8T4</accession>
<dbReference type="GeneTree" id="ENSGT01010000222313"/>
<dbReference type="Proteomes" id="UP000007875">
    <property type="component" value="Unassembled WGS sequence"/>
</dbReference>
<feature type="transmembrane region" description="Helical" evidence="6">
    <location>
        <begin position="116"/>
        <end position="136"/>
    </location>
</feature>
<proteinExistence type="predicted"/>
<keyword evidence="4 5" id="KW-0472">Membrane</keyword>
<dbReference type="AlphaFoldDB" id="H2Y8T4"/>
<dbReference type="PANTHER" id="PTHR13439">
    <property type="entry name" value="CT120 PROTEIN"/>
    <property type="match status" value="1"/>
</dbReference>
<feature type="transmembrane region" description="Helical" evidence="6">
    <location>
        <begin position="6"/>
        <end position="24"/>
    </location>
</feature>
<dbReference type="HOGENOM" id="CLU_034597_2_0_1"/>
<evidence type="ECO:0000256" key="2">
    <source>
        <dbReference type="ARBA" id="ARBA00022692"/>
    </source>
</evidence>
<dbReference type="Pfam" id="PF03798">
    <property type="entry name" value="TRAM_LAG1_CLN8"/>
    <property type="match status" value="1"/>
</dbReference>
<feature type="transmembrane region" description="Helical" evidence="6">
    <location>
        <begin position="54"/>
        <end position="71"/>
    </location>
</feature>
<dbReference type="GO" id="GO:0005783">
    <property type="term" value="C:endoplasmic reticulum"/>
    <property type="evidence" value="ECO:0007669"/>
    <property type="project" value="TreeGrafter"/>
</dbReference>
<dbReference type="GO" id="GO:0055088">
    <property type="term" value="P:lipid homeostasis"/>
    <property type="evidence" value="ECO:0007669"/>
    <property type="project" value="TreeGrafter"/>
</dbReference>
<organism evidence="8 9">
    <name type="scientific">Ciona savignyi</name>
    <name type="common">Pacific transparent sea squirt</name>
    <dbReference type="NCBI Taxonomy" id="51511"/>
    <lineage>
        <taxon>Eukaryota</taxon>
        <taxon>Metazoa</taxon>
        <taxon>Chordata</taxon>
        <taxon>Tunicata</taxon>
        <taxon>Ascidiacea</taxon>
        <taxon>Phlebobranchia</taxon>
        <taxon>Cionidae</taxon>
        <taxon>Ciona</taxon>
    </lineage>
</organism>
<feature type="transmembrane region" description="Helical" evidence="6">
    <location>
        <begin position="212"/>
        <end position="234"/>
    </location>
</feature>
<dbReference type="PROSITE" id="PS50922">
    <property type="entry name" value="TLC"/>
    <property type="match status" value="1"/>
</dbReference>
<protein>
    <recommendedName>
        <fullName evidence="7">TLC domain-containing protein</fullName>
    </recommendedName>
</protein>
<evidence type="ECO:0000256" key="5">
    <source>
        <dbReference type="PROSITE-ProRule" id="PRU00205"/>
    </source>
</evidence>
<evidence type="ECO:0000256" key="1">
    <source>
        <dbReference type="ARBA" id="ARBA00004141"/>
    </source>
</evidence>
<dbReference type="InterPro" id="IPR050846">
    <property type="entry name" value="TLCD"/>
</dbReference>
<feature type="transmembrane region" description="Helical" evidence="6">
    <location>
        <begin position="91"/>
        <end position="107"/>
    </location>
</feature>
<evidence type="ECO:0000256" key="6">
    <source>
        <dbReference type="SAM" id="Phobius"/>
    </source>
</evidence>
<evidence type="ECO:0000313" key="8">
    <source>
        <dbReference type="Ensembl" id="ENSCSAVP00000001732.1"/>
    </source>
</evidence>
<evidence type="ECO:0000313" key="9">
    <source>
        <dbReference type="Proteomes" id="UP000007875"/>
    </source>
</evidence>
<dbReference type="eggNOG" id="KOG4561">
    <property type="taxonomic scope" value="Eukaryota"/>
</dbReference>
<dbReference type="SMART" id="SM00724">
    <property type="entry name" value="TLC"/>
    <property type="match status" value="1"/>
</dbReference>
<dbReference type="InterPro" id="IPR006634">
    <property type="entry name" value="TLC-dom"/>
</dbReference>
<dbReference type="Ensembl" id="ENSCSAVT00000001761.1">
    <property type="protein sequence ID" value="ENSCSAVP00000001732.1"/>
    <property type="gene ID" value="ENSCSAVG00000001004.1"/>
</dbReference>
<feature type="domain" description="TLC" evidence="7">
    <location>
        <begin position="44"/>
        <end position="245"/>
    </location>
</feature>
<evidence type="ECO:0000256" key="4">
    <source>
        <dbReference type="ARBA" id="ARBA00023136"/>
    </source>
</evidence>
<keyword evidence="2 5" id="KW-0812">Transmembrane</keyword>
<evidence type="ECO:0000259" key="7">
    <source>
        <dbReference type="PROSITE" id="PS50922"/>
    </source>
</evidence>
<reference evidence="8" key="3">
    <citation type="submission" date="2025-09" db="UniProtKB">
        <authorList>
            <consortium name="Ensembl"/>
        </authorList>
    </citation>
    <scope>IDENTIFICATION</scope>
</reference>
<dbReference type="STRING" id="51511.ENSCSAVP00000001732"/>
<dbReference type="InParanoid" id="H2Y8T4"/>
<reference evidence="9" key="1">
    <citation type="submission" date="2003-08" db="EMBL/GenBank/DDBJ databases">
        <authorList>
            <person name="Birren B."/>
            <person name="Nusbaum C."/>
            <person name="Abebe A."/>
            <person name="Abouelleil A."/>
            <person name="Adekoya E."/>
            <person name="Ait-zahra M."/>
            <person name="Allen N."/>
            <person name="Allen T."/>
            <person name="An P."/>
            <person name="Anderson M."/>
            <person name="Anderson S."/>
            <person name="Arachchi H."/>
            <person name="Armbruster J."/>
            <person name="Bachantsang P."/>
            <person name="Baldwin J."/>
            <person name="Barry A."/>
            <person name="Bayul T."/>
            <person name="Blitshsteyn B."/>
            <person name="Bloom T."/>
            <person name="Blye J."/>
            <person name="Boguslavskiy L."/>
            <person name="Borowsky M."/>
            <person name="Boukhgalter B."/>
            <person name="Brunache A."/>
            <person name="Butler J."/>
            <person name="Calixte N."/>
            <person name="Calvo S."/>
            <person name="Camarata J."/>
            <person name="Campo K."/>
            <person name="Chang J."/>
            <person name="Cheshatsang Y."/>
            <person name="Citroen M."/>
            <person name="Collymore A."/>
            <person name="Considine T."/>
            <person name="Cook A."/>
            <person name="Cooke P."/>
            <person name="Corum B."/>
            <person name="Cuomo C."/>
            <person name="David R."/>
            <person name="Dawoe T."/>
            <person name="Degray S."/>
            <person name="Dodge S."/>
            <person name="Dooley K."/>
            <person name="Dorje P."/>
            <person name="Dorjee K."/>
            <person name="Dorris L."/>
            <person name="Duffey N."/>
            <person name="Dupes A."/>
            <person name="Elkins T."/>
            <person name="Engels R."/>
            <person name="Erickson J."/>
            <person name="Farina A."/>
            <person name="Faro S."/>
            <person name="Ferreira P."/>
            <person name="Fischer H."/>
            <person name="Fitzgerald M."/>
            <person name="Foley K."/>
            <person name="Gage D."/>
            <person name="Galagan J."/>
            <person name="Gearin G."/>
            <person name="Gnerre S."/>
            <person name="Gnirke A."/>
            <person name="Goyette A."/>
            <person name="Graham J."/>
            <person name="Grandbois E."/>
            <person name="Gyaltsen K."/>
            <person name="Hafez N."/>
            <person name="Hagopian D."/>
            <person name="Hagos B."/>
            <person name="Hall J."/>
            <person name="Hatcher B."/>
            <person name="Heller A."/>
            <person name="Higgins H."/>
            <person name="Honan T."/>
            <person name="Horn A."/>
            <person name="Houde N."/>
            <person name="Hughes L."/>
            <person name="Hulme W."/>
            <person name="Husby E."/>
            <person name="Iliev I."/>
            <person name="Jaffe D."/>
            <person name="Jones C."/>
            <person name="Kamal M."/>
            <person name="Kamat A."/>
            <person name="Kamvysselis M."/>
            <person name="Karlsson E."/>
            <person name="Kells C."/>
            <person name="Kieu A."/>
            <person name="Kisner P."/>
            <person name="Kodira C."/>
            <person name="Kulbokas E."/>
            <person name="Labutti K."/>
            <person name="Lama D."/>
            <person name="Landers T."/>
            <person name="Leger J."/>
            <person name="Levine S."/>
            <person name="Lewis D."/>
            <person name="Lewis T."/>
            <person name="Lindblad-toh K."/>
            <person name="Liu X."/>
            <person name="Lokyitsang T."/>
            <person name="Lokyitsang Y."/>
            <person name="Lucien O."/>
            <person name="Lui A."/>
            <person name="Ma L.J."/>
            <person name="Mabbitt R."/>
            <person name="Macdonald J."/>
            <person name="Maclean C."/>
            <person name="Major J."/>
            <person name="Manning J."/>
            <person name="Marabella R."/>
            <person name="Maru K."/>
            <person name="Matthews C."/>
            <person name="Mauceli E."/>
            <person name="Mccarthy M."/>
            <person name="Mcdonough S."/>
            <person name="Mcghee T."/>
            <person name="Meldrim J."/>
            <person name="Meneus L."/>
            <person name="Mesirov J."/>
            <person name="Mihalev A."/>
            <person name="Mihova T."/>
            <person name="Mikkelsen T."/>
            <person name="Mlenga V."/>
            <person name="Moru K."/>
            <person name="Mozes J."/>
            <person name="Mulrain L."/>
            <person name="Munson G."/>
            <person name="Naylor J."/>
            <person name="Newes C."/>
            <person name="Nguyen C."/>
            <person name="Nguyen N."/>
            <person name="Nguyen T."/>
            <person name="Nicol R."/>
            <person name="Nielsen C."/>
            <person name="Nizzari M."/>
            <person name="Norbu C."/>
            <person name="Norbu N."/>
            <person name="O'donnell P."/>
            <person name="Okoawo O."/>
            <person name="O'leary S."/>
            <person name="Omotosho B."/>
            <person name="O'neill K."/>
            <person name="Osman S."/>
            <person name="Parker S."/>
            <person name="Perrin D."/>
            <person name="Phunkhang P."/>
            <person name="Piqani B."/>
            <person name="Purcell S."/>
            <person name="Rachupka T."/>
            <person name="Ramasamy U."/>
            <person name="Rameau R."/>
            <person name="Ray V."/>
            <person name="Raymond C."/>
            <person name="Retta R."/>
            <person name="Richardson S."/>
            <person name="Rise C."/>
            <person name="Rodriguez J."/>
            <person name="Rogers J."/>
            <person name="Rogov P."/>
            <person name="Rutman M."/>
            <person name="Schupbach R."/>
            <person name="Seaman C."/>
            <person name="Settipalli S."/>
            <person name="Sharpe T."/>
            <person name="Sheridan J."/>
            <person name="Sherpa N."/>
            <person name="Shi J."/>
            <person name="Smirnov S."/>
            <person name="Smith C."/>
            <person name="Sougnez C."/>
            <person name="Spencer B."/>
            <person name="Stalker J."/>
            <person name="Stange-thomann N."/>
            <person name="Stavropoulos S."/>
            <person name="Stetson K."/>
            <person name="Stone C."/>
            <person name="Stone S."/>
            <person name="Stubbs M."/>
            <person name="Talamas J."/>
            <person name="Tchuinga P."/>
            <person name="Tenzing P."/>
            <person name="Tesfaye S."/>
            <person name="Theodore J."/>
            <person name="Thoulutsang Y."/>
            <person name="Topham K."/>
            <person name="Towey S."/>
            <person name="Tsamla T."/>
            <person name="Tsomo N."/>
            <person name="Vallee D."/>
            <person name="Vassiliev H."/>
            <person name="Venkataraman V."/>
            <person name="Vinson J."/>
            <person name="Vo A."/>
            <person name="Wade C."/>
            <person name="Wang S."/>
            <person name="Wangchuk T."/>
            <person name="Wangdi T."/>
            <person name="Whittaker C."/>
            <person name="Wilkinson J."/>
            <person name="Wu Y."/>
            <person name="Wyman D."/>
            <person name="Yadav S."/>
            <person name="Yang S."/>
            <person name="Yang X."/>
            <person name="Yeager S."/>
            <person name="Yee E."/>
            <person name="Young G."/>
            <person name="Zainoun J."/>
            <person name="Zembeck L."/>
            <person name="Zimmer A."/>
            <person name="Zody M."/>
            <person name="Lander E."/>
        </authorList>
    </citation>
    <scope>NUCLEOTIDE SEQUENCE [LARGE SCALE GENOMIC DNA]</scope>
</reference>
<keyword evidence="3 6" id="KW-1133">Transmembrane helix</keyword>
<comment type="subcellular location">
    <subcellularLocation>
        <location evidence="1">Membrane</location>
        <topology evidence="1">Multi-pass membrane protein</topology>
    </subcellularLocation>
</comment>
<feature type="transmembrane region" description="Helical" evidence="6">
    <location>
        <begin position="173"/>
        <end position="192"/>
    </location>
</feature>
<dbReference type="GO" id="GO:0016020">
    <property type="term" value="C:membrane"/>
    <property type="evidence" value="ECO:0007669"/>
    <property type="project" value="UniProtKB-SubCell"/>
</dbReference>